<dbReference type="HOGENOM" id="CLU_2322088_0_0_1"/>
<accession>A0A0B1PAY9</accession>
<gene>
    <name evidence="1" type="ORF">EV44_g4286</name>
</gene>
<keyword evidence="2" id="KW-1185">Reference proteome</keyword>
<reference evidence="1 2" key="1">
    <citation type="journal article" date="2014" name="BMC Genomics">
        <title>Adaptive genomic structural variation in the grape powdery mildew pathogen, Erysiphe necator.</title>
        <authorList>
            <person name="Jones L."/>
            <person name="Riaz S."/>
            <person name="Morales-Cruz A."/>
            <person name="Amrine K.C."/>
            <person name="McGuire B."/>
            <person name="Gubler W.D."/>
            <person name="Walker M.A."/>
            <person name="Cantu D."/>
        </authorList>
    </citation>
    <scope>NUCLEOTIDE SEQUENCE [LARGE SCALE GENOMIC DNA]</scope>
    <source>
        <strain evidence="2">c</strain>
    </source>
</reference>
<protein>
    <submittedName>
        <fullName evidence="1">Uncharacterized protein</fullName>
    </submittedName>
</protein>
<proteinExistence type="predicted"/>
<sequence length="99" mass="11078">MSPAFAKRENDKIRNAKFMANPLEIHSLNKSISFDGTKIQMKNKNIYVLSKGQTESIRLINENSVTAKDVYRSQRVRGAYVASICQPEASYSLSAAAQH</sequence>
<dbReference type="STRING" id="52586.A0A0B1PAY9"/>
<comment type="caution">
    <text evidence="1">The sequence shown here is derived from an EMBL/GenBank/DDBJ whole genome shotgun (WGS) entry which is preliminary data.</text>
</comment>
<dbReference type="EMBL" id="JNVN01001232">
    <property type="protein sequence ID" value="KHJ33789.1"/>
    <property type="molecule type" value="Genomic_DNA"/>
</dbReference>
<evidence type="ECO:0000313" key="2">
    <source>
        <dbReference type="Proteomes" id="UP000030854"/>
    </source>
</evidence>
<dbReference type="Proteomes" id="UP000030854">
    <property type="component" value="Unassembled WGS sequence"/>
</dbReference>
<organism evidence="1 2">
    <name type="scientific">Uncinula necator</name>
    <name type="common">Grape powdery mildew</name>
    <dbReference type="NCBI Taxonomy" id="52586"/>
    <lineage>
        <taxon>Eukaryota</taxon>
        <taxon>Fungi</taxon>
        <taxon>Dikarya</taxon>
        <taxon>Ascomycota</taxon>
        <taxon>Pezizomycotina</taxon>
        <taxon>Leotiomycetes</taxon>
        <taxon>Erysiphales</taxon>
        <taxon>Erysiphaceae</taxon>
        <taxon>Erysiphe</taxon>
    </lineage>
</organism>
<evidence type="ECO:0000313" key="1">
    <source>
        <dbReference type="EMBL" id="KHJ33789.1"/>
    </source>
</evidence>
<name>A0A0B1PAY9_UNCNE</name>
<dbReference type="AlphaFoldDB" id="A0A0B1PAY9"/>